<feature type="domain" description="Phage head morphogenesis" evidence="1">
    <location>
        <begin position="58"/>
        <end position="195"/>
    </location>
</feature>
<dbReference type="AlphaFoldDB" id="A0A2M8S4Z0"/>
<proteinExistence type="predicted"/>
<sequence length="442" mass="51212">MPNAPKFAIGIEPTQAIEYLKQKRMLASKVFAQELQASSLARATTIAKLSSLEMTKDIYASMEKAMREGKAFNQWKKELVGEFERKGWVFGHDKAVSRGIDGKLLADPKTGEYFGTPRRLNMIYRTNMQQAYSAARYQRMMDNVDNRPYWQYSAVGDSRTRPAHMEMNGKIYRYDDPFWATFYPPNGFNCRCTVIALDKRDLARRGIDEVGDSSARLVEVERVDKKGNREKTMGFKAIDGSVRVTDKGFDYNIGRLIYRPNLDLYPEKLAHQFAKTEMAGGEFRFNYEQLEKAYLTEKAKLGIDKKITNKELLQKVELSISKNFKFATGILNNKDKQLINSHTATVWLSDESLIKQFNSRLDDSYFSIDSYQEIPDVLNGADSIFKNGNTYIFVKSFDEFKNYTVFVKHIKNTNELFMVSARLQNKIEWDIERQKRKYEAIR</sequence>
<organism evidence="3 4">
    <name type="scientific">Conservatibacter flavescens</name>
    <dbReference type="NCBI Taxonomy" id="28161"/>
    <lineage>
        <taxon>Bacteria</taxon>
        <taxon>Pseudomonadati</taxon>
        <taxon>Pseudomonadota</taxon>
        <taxon>Gammaproteobacteria</taxon>
        <taxon>Pasteurellales</taxon>
        <taxon>Pasteurellaceae</taxon>
        <taxon>Conservatibacter</taxon>
    </lineage>
</organism>
<reference evidence="3 4" key="1">
    <citation type="submission" date="2017-11" db="EMBL/GenBank/DDBJ databases">
        <title>Reclassification of Bisgaard taxon 7 as Conservatibacter flavescens gen. nov., sp. nov.</title>
        <authorList>
            <person name="Christensen H."/>
        </authorList>
    </citation>
    <scope>NUCLEOTIDE SEQUENCE [LARGE SCALE GENOMIC DNA]</scope>
    <source>
        <strain evidence="3 4">7_4</strain>
    </source>
</reference>
<protein>
    <submittedName>
        <fullName evidence="3">Phage head morphogenesis protein</fullName>
    </submittedName>
</protein>
<feature type="domain" description="Phage-Barnase-EndoU-ColicinE5/D-RelE like nuclease 3" evidence="2">
    <location>
        <begin position="325"/>
        <end position="429"/>
    </location>
</feature>
<evidence type="ECO:0000313" key="3">
    <source>
        <dbReference type="EMBL" id="PJG86207.1"/>
    </source>
</evidence>
<evidence type="ECO:0000259" key="2">
    <source>
        <dbReference type="Pfam" id="PF18812"/>
    </source>
</evidence>
<evidence type="ECO:0000313" key="4">
    <source>
        <dbReference type="Proteomes" id="UP000229329"/>
    </source>
</evidence>
<keyword evidence="4" id="KW-1185">Reference proteome</keyword>
<dbReference type="RefSeq" id="WP_100288139.1">
    <property type="nucleotide sequence ID" value="NZ_PHHA01000003.1"/>
</dbReference>
<accession>A0A2M8S4Z0</accession>
<dbReference type="OrthoDB" id="9813502at2"/>
<dbReference type="EMBL" id="PHHA01000003">
    <property type="protein sequence ID" value="PJG86207.1"/>
    <property type="molecule type" value="Genomic_DNA"/>
</dbReference>
<dbReference type="Pfam" id="PF04233">
    <property type="entry name" value="Phage_Mu_F"/>
    <property type="match status" value="1"/>
</dbReference>
<gene>
    <name evidence="3" type="ORF">CVP05_03280</name>
</gene>
<name>A0A2M8S4Z0_9PAST</name>
<dbReference type="Proteomes" id="UP000229329">
    <property type="component" value="Unassembled WGS sequence"/>
</dbReference>
<comment type="caution">
    <text evidence="3">The sequence shown here is derived from an EMBL/GenBank/DDBJ whole genome shotgun (WGS) entry which is preliminary data.</text>
</comment>
<dbReference type="InterPro" id="IPR006528">
    <property type="entry name" value="Phage_head_morphogenesis_dom"/>
</dbReference>
<dbReference type="Pfam" id="PF18812">
    <property type="entry name" value="PBECR3"/>
    <property type="match status" value="1"/>
</dbReference>
<evidence type="ECO:0000259" key="1">
    <source>
        <dbReference type="Pfam" id="PF04233"/>
    </source>
</evidence>
<dbReference type="InterPro" id="IPR041301">
    <property type="entry name" value="PBECR3"/>
</dbReference>
<dbReference type="NCBIfam" id="TIGR01641">
    <property type="entry name" value="phageSPP1_gp7"/>
    <property type="match status" value="1"/>
</dbReference>